<dbReference type="SMART" id="SM00743">
    <property type="entry name" value="Agenet"/>
    <property type="match status" value="2"/>
</dbReference>
<proteinExistence type="predicted"/>
<organism evidence="3 4">
    <name type="scientific">Taxus chinensis</name>
    <name type="common">Chinese yew</name>
    <name type="synonym">Taxus wallichiana var. chinensis</name>
    <dbReference type="NCBI Taxonomy" id="29808"/>
    <lineage>
        <taxon>Eukaryota</taxon>
        <taxon>Viridiplantae</taxon>
        <taxon>Streptophyta</taxon>
        <taxon>Embryophyta</taxon>
        <taxon>Tracheophyta</taxon>
        <taxon>Spermatophyta</taxon>
        <taxon>Pinopsida</taxon>
        <taxon>Pinidae</taxon>
        <taxon>Conifers II</taxon>
        <taxon>Cupressales</taxon>
        <taxon>Taxaceae</taxon>
        <taxon>Taxus</taxon>
    </lineage>
</organism>
<dbReference type="Pfam" id="PF01426">
    <property type="entry name" value="BAH"/>
    <property type="match status" value="1"/>
</dbReference>
<dbReference type="PROSITE" id="PS51038">
    <property type="entry name" value="BAH"/>
    <property type="match status" value="1"/>
</dbReference>
<feature type="region of interest" description="Disordered" evidence="1">
    <location>
        <begin position="685"/>
        <end position="714"/>
    </location>
</feature>
<dbReference type="InterPro" id="IPR008395">
    <property type="entry name" value="Agenet-like_dom"/>
</dbReference>
<dbReference type="CDD" id="cd20403">
    <property type="entry name" value="Tudor_Agenet_FMRP-like_rpt2"/>
    <property type="match status" value="1"/>
</dbReference>
<dbReference type="Pfam" id="PF05641">
    <property type="entry name" value="Agenet"/>
    <property type="match status" value="1"/>
</dbReference>
<dbReference type="InterPro" id="IPR014002">
    <property type="entry name" value="Agenet_dom_plant"/>
</dbReference>
<comment type="caution">
    <text evidence="3">The sequence shown here is derived from an EMBL/GenBank/DDBJ whole genome shotgun (WGS) entry which is preliminary data.</text>
</comment>
<accession>A0AA38G3R3</accession>
<feature type="non-terminal residue" evidence="3">
    <location>
        <position position="1"/>
    </location>
</feature>
<dbReference type="PANTHER" id="PTHR31917">
    <property type="entry name" value="AGENET DOMAIN-CONTAINING PROTEIN-RELATED"/>
    <property type="match status" value="1"/>
</dbReference>
<feature type="compositionally biased region" description="Basic residues" evidence="1">
    <location>
        <begin position="347"/>
        <end position="359"/>
    </location>
</feature>
<dbReference type="Gene3D" id="2.30.30.490">
    <property type="match status" value="1"/>
</dbReference>
<gene>
    <name evidence="3" type="ORF">KI387_024553</name>
</gene>
<dbReference type="InterPro" id="IPR001025">
    <property type="entry name" value="BAH_dom"/>
</dbReference>
<dbReference type="PANTHER" id="PTHR31917:SF3">
    <property type="entry name" value="BROMO ADJACENT-LIKE DOMAIN PROTEIN"/>
    <property type="match status" value="1"/>
</dbReference>
<keyword evidence="4" id="KW-1185">Reference proteome</keyword>
<evidence type="ECO:0000313" key="3">
    <source>
        <dbReference type="EMBL" id="KAH9315926.1"/>
    </source>
</evidence>
<dbReference type="AlphaFoldDB" id="A0AA38G3R3"/>
<dbReference type="Proteomes" id="UP000824469">
    <property type="component" value="Unassembled WGS sequence"/>
</dbReference>
<dbReference type="EMBL" id="JAHRHJ020000005">
    <property type="protein sequence ID" value="KAH9315926.1"/>
    <property type="molecule type" value="Genomic_DNA"/>
</dbReference>
<evidence type="ECO:0000259" key="2">
    <source>
        <dbReference type="PROSITE" id="PS51038"/>
    </source>
</evidence>
<feature type="domain" description="BAH" evidence="2">
    <location>
        <begin position="179"/>
        <end position="299"/>
    </location>
</feature>
<sequence>KSKHFVEWDEEYVSNDRGSRVVHYYLKDSHGNARRAVVGTEKSLRHMVYVVSDEFLHLLTNNKSISSSSSTSSSSSSGSMKWRSRREVVDWLSSLLSRPRSAASSGDHSTKNPRYSSPPMSDTDVSNDDEMVEQTKHILESKGHLKRKSRICKEVSWLGTPWTCRKLLTHYQSFCHNGVTISVHDFVYIMTEEKGHHIAYLEDMFEDAKARKLVRVQWFHNTIEVIENLPPPAEHHERELFLTSSHQVLNVESVDRLATVLVPEHYQECLAKLPSEATSQLHMCYRQFDNDVIKPFDISLLEGYWHQKVLSSIGLQLPQDTLKYDLTSDSLDVDEEQETVPSTILRKGPRKSRSSRRRNVAPSQYCQGVVETTMAVRDIQRRLFVSEAVRDVNNYAPDSKQPIKSMDEKKEASVHGQASVSFDIGDRVELLSQDSGIRGCWFRCKVVSKQLHHLKVCYEDVQNEDESDNLKEWVLASRVAVPDKLEIRIPGRLAIRPCPSENEISSNIVIGTAVDAWWNDGWWEGVVVMIKEPLAGVHVYFPGENETSIFKIKDLRISRDWVNNKWTLLKETPNIAATLVSLDKKFGWLQSENFPRECTASVAEDDGSGGHVVHTDSKSLPATSVVVRESTVVEDVENNKTDKIHLEIKEESGVDVGKNEKEKPVCYLANAGSLGDLRWKSSKKRSRDAAFTSRANSSGAKLTKGLGNKMMDAGRPKNGEELFAGNKKDLARTPKSNEIFVAAKKLRQGHENMKPIHGYPIERPLFTTPISLSNLVMSR</sequence>
<dbReference type="CDD" id="cd20405">
    <property type="entry name" value="Tudor_Agenet_AtDUF_rpt1_3"/>
    <property type="match status" value="1"/>
</dbReference>
<protein>
    <recommendedName>
        <fullName evidence="2">BAH domain-containing protein</fullName>
    </recommendedName>
</protein>
<feature type="region of interest" description="Disordered" evidence="1">
    <location>
        <begin position="99"/>
        <end position="127"/>
    </location>
</feature>
<feature type="compositionally biased region" description="Polar residues" evidence="1">
    <location>
        <begin position="112"/>
        <end position="124"/>
    </location>
</feature>
<evidence type="ECO:0000313" key="4">
    <source>
        <dbReference type="Proteomes" id="UP000824469"/>
    </source>
</evidence>
<name>A0AA38G3R3_TAXCH</name>
<dbReference type="OMA" id="LCGYFDQ"/>
<dbReference type="InterPro" id="IPR043151">
    <property type="entry name" value="BAH_sf"/>
</dbReference>
<feature type="region of interest" description="Disordered" evidence="1">
    <location>
        <begin position="332"/>
        <end position="360"/>
    </location>
</feature>
<dbReference type="GO" id="GO:0003682">
    <property type="term" value="F:chromatin binding"/>
    <property type="evidence" value="ECO:0007669"/>
    <property type="project" value="InterPro"/>
</dbReference>
<evidence type="ECO:0000256" key="1">
    <source>
        <dbReference type="SAM" id="MobiDB-lite"/>
    </source>
</evidence>
<reference evidence="3 4" key="1">
    <citation type="journal article" date="2021" name="Nat. Plants">
        <title>The Taxus genome provides insights into paclitaxel biosynthesis.</title>
        <authorList>
            <person name="Xiong X."/>
            <person name="Gou J."/>
            <person name="Liao Q."/>
            <person name="Li Y."/>
            <person name="Zhou Q."/>
            <person name="Bi G."/>
            <person name="Li C."/>
            <person name="Du R."/>
            <person name="Wang X."/>
            <person name="Sun T."/>
            <person name="Guo L."/>
            <person name="Liang H."/>
            <person name="Lu P."/>
            <person name="Wu Y."/>
            <person name="Zhang Z."/>
            <person name="Ro D.K."/>
            <person name="Shang Y."/>
            <person name="Huang S."/>
            <person name="Yan J."/>
        </authorList>
    </citation>
    <scope>NUCLEOTIDE SEQUENCE [LARGE SCALE GENOMIC DNA]</scope>
    <source>
        <strain evidence="3">Ta-2019</strain>
    </source>
</reference>